<sequence length="332" mass="36150">MSTSFKFIDHGQGGAASCMQISEREIPQPAGRQVLIAVHYAGVNRPDVLQRSGLYPPPPGASPYLGLEVSGIVTAVGPDVQDRKIGDKVCALTPGGGYAEYCLADERHCLPVPKGMDMVSAACIPENYFTVWTNVFERGHLRKGEKILVHGGSSGIGLTAIQLAHAFGAEVWTTVGNTEKAQACKKAGASHTILYKEQDFKEVILKDTDRYGMDLILDMVGGEYINRNIHTLALNGRLVQIAFLQGSKDHIDATPLMTKRLTFTGSTLRPRSDEDKGQIAQALIEHVVPLMEQGRCTPIIHSVFPMHEAQKAHELMESSTHIGKIALKIKDE</sequence>
<gene>
    <name evidence="4" type="ORF">H0A62_03685</name>
</gene>
<dbReference type="GO" id="GO:0070402">
    <property type="term" value="F:NADPH binding"/>
    <property type="evidence" value="ECO:0007669"/>
    <property type="project" value="TreeGrafter"/>
</dbReference>
<evidence type="ECO:0000313" key="4">
    <source>
        <dbReference type="EMBL" id="NYT84697.1"/>
    </source>
</evidence>
<dbReference type="InterPro" id="IPR011032">
    <property type="entry name" value="GroES-like_sf"/>
</dbReference>
<evidence type="ECO:0000313" key="5">
    <source>
        <dbReference type="Proteomes" id="UP000554144"/>
    </source>
</evidence>
<dbReference type="InterPro" id="IPR036291">
    <property type="entry name" value="NAD(P)-bd_dom_sf"/>
</dbReference>
<dbReference type="InterPro" id="IPR020843">
    <property type="entry name" value="ER"/>
</dbReference>
<dbReference type="PANTHER" id="PTHR48106">
    <property type="entry name" value="QUINONE OXIDOREDUCTASE PIG3-RELATED"/>
    <property type="match status" value="1"/>
</dbReference>
<dbReference type="EMBL" id="JACCEV010000001">
    <property type="protein sequence ID" value="NYT84697.1"/>
    <property type="molecule type" value="Genomic_DNA"/>
</dbReference>
<dbReference type="Gene3D" id="3.40.50.720">
    <property type="entry name" value="NAD(P)-binding Rossmann-like Domain"/>
    <property type="match status" value="1"/>
</dbReference>
<dbReference type="GO" id="GO:0016651">
    <property type="term" value="F:oxidoreductase activity, acting on NAD(P)H"/>
    <property type="evidence" value="ECO:0007669"/>
    <property type="project" value="TreeGrafter"/>
</dbReference>
<evidence type="ECO:0000256" key="1">
    <source>
        <dbReference type="ARBA" id="ARBA00022857"/>
    </source>
</evidence>
<dbReference type="OrthoDB" id="9780520at2"/>
<evidence type="ECO:0000259" key="3">
    <source>
        <dbReference type="SMART" id="SM00829"/>
    </source>
</evidence>
<keyword evidence="1" id="KW-0521">NADP</keyword>
<proteinExistence type="predicted"/>
<name>A0A853GRA9_9BURK</name>
<evidence type="ECO:0000256" key="2">
    <source>
        <dbReference type="ARBA" id="ARBA00023002"/>
    </source>
</evidence>
<accession>A0A853GRA9</accession>
<dbReference type="Pfam" id="PF08240">
    <property type="entry name" value="ADH_N"/>
    <property type="match status" value="1"/>
</dbReference>
<dbReference type="Pfam" id="PF00107">
    <property type="entry name" value="ADH_zinc_N"/>
    <property type="match status" value="1"/>
</dbReference>
<organism evidence="4 5">
    <name type="scientific">Pollutimonas harenae</name>
    <dbReference type="NCBI Taxonomy" id="657015"/>
    <lineage>
        <taxon>Bacteria</taxon>
        <taxon>Pseudomonadati</taxon>
        <taxon>Pseudomonadota</taxon>
        <taxon>Betaproteobacteria</taxon>
        <taxon>Burkholderiales</taxon>
        <taxon>Alcaligenaceae</taxon>
        <taxon>Pollutimonas</taxon>
    </lineage>
</organism>
<protein>
    <submittedName>
        <fullName evidence="4">NAD(P)H-quinone oxidoreductase</fullName>
    </submittedName>
</protein>
<feature type="domain" description="Enoyl reductase (ER)" evidence="3">
    <location>
        <begin position="14"/>
        <end position="327"/>
    </location>
</feature>
<dbReference type="CDD" id="cd05276">
    <property type="entry name" value="p53_inducible_oxidoreductase"/>
    <property type="match status" value="1"/>
</dbReference>
<keyword evidence="2" id="KW-0560">Oxidoreductase</keyword>
<comment type="caution">
    <text evidence="4">The sequence shown here is derived from an EMBL/GenBank/DDBJ whole genome shotgun (WGS) entry which is preliminary data.</text>
</comment>
<dbReference type="AlphaFoldDB" id="A0A853GRA9"/>
<dbReference type="SUPFAM" id="SSF51735">
    <property type="entry name" value="NAD(P)-binding Rossmann-fold domains"/>
    <property type="match status" value="1"/>
</dbReference>
<dbReference type="Gene3D" id="3.90.180.10">
    <property type="entry name" value="Medium-chain alcohol dehydrogenases, catalytic domain"/>
    <property type="match status" value="1"/>
</dbReference>
<dbReference type="PANTHER" id="PTHR48106:SF8">
    <property type="entry name" value="OS02G0805600 PROTEIN"/>
    <property type="match status" value="1"/>
</dbReference>
<dbReference type="SMART" id="SM00829">
    <property type="entry name" value="PKS_ER"/>
    <property type="match status" value="1"/>
</dbReference>
<dbReference type="RefSeq" id="WP_130038148.1">
    <property type="nucleotide sequence ID" value="NZ_JACCEV010000001.1"/>
</dbReference>
<reference evidence="4 5" key="1">
    <citation type="submission" date="2020-07" db="EMBL/GenBank/DDBJ databases">
        <title>Taxonomic revisions and descriptions of new bacterial species based on genomic comparisons in the high-G+C-content subgroup of the family Alcaligenaceae.</title>
        <authorList>
            <person name="Szabo A."/>
            <person name="Felfoldi T."/>
        </authorList>
    </citation>
    <scope>NUCLEOTIDE SEQUENCE [LARGE SCALE GENOMIC DNA]</scope>
    <source>
        <strain evidence="4 5">DSM 25667</strain>
    </source>
</reference>
<dbReference type="InterPro" id="IPR013149">
    <property type="entry name" value="ADH-like_C"/>
</dbReference>
<dbReference type="InterPro" id="IPR013154">
    <property type="entry name" value="ADH-like_N"/>
</dbReference>
<dbReference type="SUPFAM" id="SSF50129">
    <property type="entry name" value="GroES-like"/>
    <property type="match status" value="1"/>
</dbReference>
<dbReference type="NCBIfam" id="TIGR02824">
    <property type="entry name" value="quinone_pig3"/>
    <property type="match status" value="1"/>
</dbReference>
<dbReference type="Proteomes" id="UP000554144">
    <property type="component" value="Unassembled WGS sequence"/>
</dbReference>
<keyword evidence="5" id="KW-1185">Reference proteome</keyword>
<dbReference type="InterPro" id="IPR014189">
    <property type="entry name" value="Quinone_OxRdtase_PIG3"/>
</dbReference>